<keyword evidence="1" id="KW-0472">Membrane</keyword>
<keyword evidence="1" id="KW-1133">Transmembrane helix</keyword>
<keyword evidence="1" id="KW-0812">Transmembrane</keyword>
<dbReference type="EMBL" id="LXQA010113927">
    <property type="protein sequence ID" value="MCI19246.1"/>
    <property type="molecule type" value="Genomic_DNA"/>
</dbReference>
<feature type="transmembrane region" description="Helical" evidence="1">
    <location>
        <begin position="12"/>
        <end position="32"/>
    </location>
</feature>
<proteinExistence type="predicted"/>
<accession>A0A392Q6R9</accession>
<reference evidence="2 3" key="1">
    <citation type="journal article" date="2018" name="Front. Plant Sci.">
        <title>Red Clover (Trifolium pratense) and Zigzag Clover (T. medium) - A Picture of Genomic Similarities and Differences.</title>
        <authorList>
            <person name="Dluhosova J."/>
            <person name="Istvanek J."/>
            <person name="Nedelnik J."/>
            <person name="Repkova J."/>
        </authorList>
    </citation>
    <scope>NUCLEOTIDE SEQUENCE [LARGE SCALE GENOMIC DNA]</scope>
    <source>
        <strain evidence="3">cv. 10/8</strain>
        <tissue evidence="2">Leaf</tissue>
    </source>
</reference>
<evidence type="ECO:0000256" key="1">
    <source>
        <dbReference type="SAM" id="Phobius"/>
    </source>
</evidence>
<feature type="non-terminal residue" evidence="2">
    <location>
        <position position="86"/>
    </location>
</feature>
<protein>
    <submittedName>
        <fullName evidence="2">Uncharacterized protein</fullName>
    </submittedName>
</protein>
<sequence length="86" mass="9756">MVSLLLLRLLFRLFFLTFGVLVLLGMGMLTGLKDEEPNPMSATEDSKLTERGFPLLESQTRERGFLSERVTSPVVREIGFLPERVI</sequence>
<dbReference type="Proteomes" id="UP000265520">
    <property type="component" value="Unassembled WGS sequence"/>
</dbReference>
<evidence type="ECO:0000313" key="2">
    <source>
        <dbReference type="EMBL" id="MCI19246.1"/>
    </source>
</evidence>
<comment type="caution">
    <text evidence="2">The sequence shown here is derived from an EMBL/GenBank/DDBJ whole genome shotgun (WGS) entry which is preliminary data.</text>
</comment>
<name>A0A392Q6R9_9FABA</name>
<dbReference type="AlphaFoldDB" id="A0A392Q6R9"/>
<keyword evidence="3" id="KW-1185">Reference proteome</keyword>
<organism evidence="2 3">
    <name type="scientific">Trifolium medium</name>
    <dbReference type="NCBI Taxonomy" id="97028"/>
    <lineage>
        <taxon>Eukaryota</taxon>
        <taxon>Viridiplantae</taxon>
        <taxon>Streptophyta</taxon>
        <taxon>Embryophyta</taxon>
        <taxon>Tracheophyta</taxon>
        <taxon>Spermatophyta</taxon>
        <taxon>Magnoliopsida</taxon>
        <taxon>eudicotyledons</taxon>
        <taxon>Gunneridae</taxon>
        <taxon>Pentapetalae</taxon>
        <taxon>rosids</taxon>
        <taxon>fabids</taxon>
        <taxon>Fabales</taxon>
        <taxon>Fabaceae</taxon>
        <taxon>Papilionoideae</taxon>
        <taxon>50 kb inversion clade</taxon>
        <taxon>NPAAA clade</taxon>
        <taxon>Hologalegina</taxon>
        <taxon>IRL clade</taxon>
        <taxon>Trifolieae</taxon>
        <taxon>Trifolium</taxon>
    </lineage>
</organism>
<evidence type="ECO:0000313" key="3">
    <source>
        <dbReference type="Proteomes" id="UP000265520"/>
    </source>
</evidence>